<organism evidence="2">
    <name type="scientific">bioreactor metagenome</name>
    <dbReference type="NCBI Taxonomy" id="1076179"/>
    <lineage>
        <taxon>unclassified sequences</taxon>
        <taxon>metagenomes</taxon>
        <taxon>ecological metagenomes</taxon>
    </lineage>
</organism>
<gene>
    <name evidence="2" type="ORF">SDC9_110782</name>
</gene>
<comment type="caution">
    <text evidence="2">The sequence shown here is derived from an EMBL/GenBank/DDBJ whole genome shotgun (WGS) entry which is preliminary data.</text>
</comment>
<name>A0A645BFQ1_9ZZZZ</name>
<accession>A0A645BFQ1</accession>
<dbReference type="AlphaFoldDB" id="A0A645BFQ1"/>
<feature type="compositionally biased region" description="Basic and acidic residues" evidence="1">
    <location>
        <begin position="1"/>
        <end position="11"/>
    </location>
</feature>
<protein>
    <submittedName>
        <fullName evidence="2">Uncharacterized protein</fullName>
    </submittedName>
</protein>
<dbReference type="EMBL" id="VSSQ01019663">
    <property type="protein sequence ID" value="MPM63898.1"/>
    <property type="molecule type" value="Genomic_DNA"/>
</dbReference>
<feature type="region of interest" description="Disordered" evidence="1">
    <location>
        <begin position="33"/>
        <end position="60"/>
    </location>
</feature>
<proteinExistence type="predicted"/>
<reference evidence="2" key="1">
    <citation type="submission" date="2019-08" db="EMBL/GenBank/DDBJ databases">
        <authorList>
            <person name="Kucharzyk K."/>
            <person name="Murdoch R.W."/>
            <person name="Higgins S."/>
            <person name="Loffler F."/>
        </authorList>
    </citation>
    <scope>NUCLEOTIDE SEQUENCE</scope>
</reference>
<evidence type="ECO:0000256" key="1">
    <source>
        <dbReference type="SAM" id="MobiDB-lite"/>
    </source>
</evidence>
<feature type="region of interest" description="Disordered" evidence="1">
    <location>
        <begin position="1"/>
        <end position="21"/>
    </location>
</feature>
<sequence>MTTDRTTEGDKPAINANSHNTAMITTARTIFNLNERENPRIKNNSKPYKNPKCKPESAST</sequence>
<evidence type="ECO:0000313" key="2">
    <source>
        <dbReference type="EMBL" id="MPM63898.1"/>
    </source>
</evidence>